<feature type="compositionally biased region" description="Low complexity" evidence="1">
    <location>
        <begin position="121"/>
        <end position="166"/>
    </location>
</feature>
<comment type="caution">
    <text evidence="4">The sequence shown here is derived from an EMBL/GenBank/DDBJ whole genome shotgun (WGS) entry which is preliminary data.</text>
</comment>
<protein>
    <submittedName>
        <fullName evidence="4">Ltp family lipoprotein</fullName>
    </submittedName>
</protein>
<feature type="domain" description="Putative host cell surface-exposed lipoprotein Ltp-like HTH region" evidence="3">
    <location>
        <begin position="170"/>
        <end position="215"/>
    </location>
</feature>
<evidence type="ECO:0000313" key="5">
    <source>
        <dbReference type="Proteomes" id="UP001267003"/>
    </source>
</evidence>
<sequence>MKKLILSVPIFILLLSGCSSKTEIKLYKTSVSEIDTVRGKATPGSDVTFKDRHEKKTTTANDNGKFYETNLKPGTYTVTASLDGTSSKPIKLHVKEDKAIGEYEDEQESSTWASIEKESSNEVSSDSESHTSNSSVEKSSASSSSDNDSSVTSTSSSSSSNSTTKASSEDRAALRKAEAYASRMDMSKQGVYEQLTSSAGEGFSSEAAQYAINHLTDIDWNANALAKAKDYQSKMSMSRNAILEQLTSSAGEQFTQSQAQYAVDHLPK</sequence>
<feature type="chain" id="PRO_5043443414" evidence="2">
    <location>
        <begin position="22"/>
        <end position="268"/>
    </location>
</feature>
<dbReference type="SUPFAM" id="SSF49452">
    <property type="entry name" value="Starch-binding domain-like"/>
    <property type="match status" value="1"/>
</dbReference>
<dbReference type="EMBL" id="JAVLAQ010000002">
    <property type="protein sequence ID" value="MDT6991421.1"/>
    <property type="molecule type" value="Genomic_DNA"/>
</dbReference>
<dbReference type="InterPro" id="IPR036388">
    <property type="entry name" value="WH-like_DNA-bd_sf"/>
</dbReference>
<gene>
    <name evidence="4" type="ORF">RI536_15265</name>
</gene>
<name>A0AAW8VYV9_LACPE</name>
<feature type="region of interest" description="Disordered" evidence="1">
    <location>
        <begin position="99"/>
        <end position="186"/>
    </location>
</feature>
<accession>A0AAW8VYV9</accession>
<reference evidence="4" key="1">
    <citation type="submission" date="2023-08" db="EMBL/GenBank/DDBJ databases">
        <authorList>
            <person name="Page C.A."/>
            <person name="Perez-Diaz I.M."/>
        </authorList>
    </citation>
    <scope>NUCLEOTIDE SEQUENCE</scope>
    <source>
        <strain evidence="4">7.8.46</strain>
    </source>
</reference>
<keyword evidence="2" id="KW-0732">Signal</keyword>
<dbReference type="Proteomes" id="UP001267003">
    <property type="component" value="Unassembled WGS sequence"/>
</dbReference>
<dbReference type="Gene3D" id="2.60.40.1120">
    <property type="entry name" value="Carboxypeptidase-like, regulatory domain"/>
    <property type="match status" value="1"/>
</dbReference>
<organism evidence="4 5">
    <name type="scientific">Lactiplantibacillus pentosus</name>
    <name type="common">Lactobacillus pentosus</name>
    <dbReference type="NCBI Taxonomy" id="1589"/>
    <lineage>
        <taxon>Bacteria</taxon>
        <taxon>Bacillati</taxon>
        <taxon>Bacillota</taxon>
        <taxon>Bacilli</taxon>
        <taxon>Lactobacillales</taxon>
        <taxon>Lactobacillaceae</taxon>
        <taxon>Lactiplantibacillus</taxon>
    </lineage>
</organism>
<dbReference type="RefSeq" id="WP_231122091.1">
    <property type="nucleotide sequence ID" value="NZ_CP016491.1"/>
</dbReference>
<keyword evidence="4" id="KW-0449">Lipoprotein</keyword>
<dbReference type="GO" id="GO:0030246">
    <property type="term" value="F:carbohydrate binding"/>
    <property type="evidence" value="ECO:0007669"/>
    <property type="project" value="InterPro"/>
</dbReference>
<feature type="compositionally biased region" description="Basic and acidic residues" evidence="1">
    <location>
        <begin position="167"/>
        <end position="178"/>
    </location>
</feature>
<evidence type="ECO:0000313" key="4">
    <source>
        <dbReference type="EMBL" id="MDT6991421.1"/>
    </source>
</evidence>
<feature type="domain" description="Putative host cell surface-exposed lipoprotein Ltp-like HTH region" evidence="3">
    <location>
        <begin position="219"/>
        <end position="266"/>
    </location>
</feature>
<proteinExistence type="predicted"/>
<dbReference type="InterPro" id="IPR013784">
    <property type="entry name" value="Carb-bd-like_fold"/>
</dbReference>
<feature type="signal peptide" evidence="2">
    <location>
        <begin position="1"/>
        <end position="21"/>
    </location>
</feature>
<evidence type="ECO:0000256" key="2">
    <source>
        <dbReference type="SAM" id="SignalP"/>
    </source>
</evidence>
<dbReference type="Gene3D" id="1.10.10.10">
    <property type="entry name" value="Winged helix-like DNA-binding domain superfamily/Winged helix DNA-binding domain"/>
    <property type="match status" value="2"/>
</dbReference>
<dbReference type="Pfam" id="PF07553">
    <property type="entry name" value="Lipoprotein_Ltp"/>
    <property type="match status" value="2"/>
</dbReference>
<evidence type="ECO:0000256" key="1">
    <source>
        <dbReference type="SAM" id="MobiDB-lite"/>
    </source>
</evidence>
<evidence type="ECO:0000259" key="3">
    <source>
        <dbReference type="Pfam" id="PF07553"/>
    </source>
</evidence>
<dbReference type="InterPro" id="IPR011434">
    <property type="entry name" value="Ltp-like_HTH"/>
</dbReference>
<dbReference type="AlphaFoldDB" id="A0AAW8VYV9"/>
<dbReference type="PROSITE" id="PS51257">
    <property type="entry name" value="PROKAR_LIPOPROTEIN"/>
    <property type="match status" value="1"/>
</dbReference>